<dbReference type="GO" id="GO:0003723">
    <property type="term" value="F:RNA binding"/>
    <property type="evidence" value="ECO:0007669"/>
    <property type="project" value="UniProtKB-KW"/>
</dbReference>
<feature type="compositionally biased region" description="Acidic residues" evidence="4">
    <location>
        <begin position="390"/>
        <end position="399"/>
    </location>
</feature>
<keyword evidence="2" id="KW-0694">RNA-binding</keyword>
<dbReference type="PANTHER" id="PTHR23139">
    <property type="entry name" value="RNA-BINDING PROTEIN"/>
    <property type="match status" value="1"/>
</dbReference>
<evidence type="ECO:0000259" key="5">
    <source>
        <dbReference type="SMART" id="SM00361"/>
    </source>
</evidence>
<accession>A0AAI9WXL7</accession>
<feature type="region of interest" description="Disordered" evidence="4">
    <location>
        <begin position="1"/>
        <end position="161"/>
    </location>
</feature>
<dbReference type="GO" id="GO:0006397">
    <property type="term" value="P:mRNA processing"/>
    <property type="evidence" value="ECO:0007669"/>
    <property type="project" value="UniProtKB-KW"/>
</dbReference>
<keyword evidence="7" id="KW-1185">Reference proteome</keyword>
<reference evidence="6" key="1">
    <citation type="journal article" date="2022" name="DNA Res.">
        <title>Genome analysis of five recently described species of the CUG-Ser clade uncovers Candida theae as a new hybrid lineage with pathogenic potential in the Candida parapsilosis species complex.</title>
        <authorList>
            <person name="Mixao V."/>
            <person name="Del Olmo V."/>
            <person name="Hegedusova E."/>
            <person name="Saus E."/>
            <person name="Pryszcz L."/>
            <person name="Cillingova A."/>
            <person name="Nosek J."/>
            <person name="Gabaldon T."/>
        </authorList>
    </citation>
    <scope>NUCLEOTIDE SEQUENCE</scope>
    <source>
        <strain evidence="6">CBS 10844</strain>
    </source>
</reference>
<dbReference type="AlphaFoldDB" id="A0AAI9WXL7"/>
<keyword evidence="3" id="KW-0508">mRNA splicing</keyword>
<dbReference type="InterPro" id="IPR035979">
    <property type="entry name" value="RBD_domain_sf"/>
</dbReference>
<dbReference type="SUPFAM" id="SSF54928">
    <property type="entry name" value="RNA-binding domain, RBD"/>
    <property type="match status" value="1"/>
</dbReference>
<dbReference type="Gene3D" id="3.30.70.330">
    <property type="match status" value="1"/>
</dbReference>
<evidence type="ECO:0000256" key="1">
    <source>
        <dbReference type="ARBA" id="ARBA00022664"/>
    </source>
</evidence>
<dbReference type="InterPro" id="IPR012677">
    <property type="entry name" value="Nucleotide-bd_a/b_plait_sf"/>
</dbReference>
<sequence length="617" mass="70754">MSTTPPARELSRKRNLDDTNDDLSARSARSIRSRDSSYNTSYWASTGQPNRSHHTNGGPHFHHQNQRGGYVNQDNGAYYRDRGRERYVSGGSQQFRQGGHRRNDNYERGGYNEREREREREREGERERYPPRRQVYDNNRAGSNHHLPPPLNASASKAEPPVMEKKTKSMVEDEIKELEAVLKKLENVPSIDDIKVIDSRWGIKPKGFEQVSAPRAKLSGLFPLPGFPRPVDFTKLEGLIKDRLTNRNDILNETSKIDPVDSRVAKTLIINNIEEINYLKIVEFFNDYLKMIDFEQGSTNNIHSKRKLNDEKTLIIEFNNSECTTIIFALNGTQLLFNAYKRDDVSRKEVNEKFKLQISRPKEYVVQDEGLNNNNNNNNNNNSSNKERKEEDEEDEEVLETVSENPRKISLVIASSATSDYVREELVKNIAPLRGMRYYRQKGTKEPLGLVFVEFKREVEDVLSKLKNLPFVENASFACLGSATPIQQGTIDYYTLPKLVCNETVQPHIKSNVIQLINVLSTKDLLNDGEIALIAEDVRDEASKYGKVVSMKIPRPVNDLAPGFQHFKTPGLGKIFIEYQEKESAFQAIMELSGRSYNDRTVLATYFDCDDYRKGLL</sequence>
<evidence type="ECO:0000313" key="7">
    <source>
        <dbReference type="Proteomes" id="UP001202479"/>
    </source>
</evidence>
<evidence type="ECO:0000256" key="2">
    <source>
        <dbReference type="ARBA" id="ARBA00022884"/>
    </source>
</evidence>
<feature type="compositionally biased region" description="Low complexity" evidence="4">
    <location>
        <begin position="372"/>
        <end position="384"/>
    </location>
</feature>
<dbReference type="GO" id="GO:0008380">
    <property type="term" value="P:RNA splicing"/>
    <property type="evidence" value="ECO:0007669"/>
    <property type="project" value="UniProtKB-KW"/>
</dbReference>
<proteinExistence type="predicted"/>
<evidence type="ECO:0000256" key="4">
    <source>
        <dbReference type="SAM" id="MobiDB-lite"/>
    </source>
</evidence>
<dbReference type="InterPro" id="IPR003954">
    <property type="entry name" value="RRM_euk-type"/>
</dbReference>
<dbReference type="CDD" id="cd12232">
    <property type="entry name" value="RRM3_U2AF65"/>
    <property type="match status" value="1"/>
</dbReference>
<gene>
    <name evidence="6" type="ORF">KGF56_002774</name>
</gene>
<dbReference type="RefSeq" id="XP_049180122.1">
    <property type="nucleotide sequence ID" value="XM_049324039.1"/>
</dbReference>
<name>A0AAI9WXL7_9ASCO</name>
<dbReference type="Proteomes" id="UP001202479">
    <property type="component" value="Unassembled WGS sequence"/>
</dbReference>
<dbReference type="GeneID" id="73380391"/>
<feature type="compositionally biased region" description="Basic and acidic residues" evidence="4">
    <location>
        <begin position="101"/>
        <end position="130"/>
    </location>
</feature>
<keyword evidence="1" id="KW-0507">mRNA processing</keyword>
<comment type="caution">
    <text evidence="6">The sequence shown here is derived from an EMBL/GenBank/DDBJ whole genome shotgun (WGS) entry which is preliminary data.</text>
</comment>
<dbReference type="SMART" id="SM00361">
    <property type="entry name" value="RRM_1"/>
    <property type="match status" value="1"/>
</dbReference>
<feature type="compositionally biased region" description="Polar residues" evidence="4">
    <location>
        <begin position="38"/>
        <end position="50"/>
    </location>
</feature>
<dbReference type="EMBL" id="JAHUZD010000103">
    <property type="protein sequence ID" value="KAI3404377.2"/>
    <property type="molecule type" value="Genomic_DNA"/>
</dbReference>
<organism evidence="6 7">
    <name type="scientific">Candida oxycetoniae</name>
    <dbReference type="NCBI Taxonomy" id="497107"/>
    <lineage>
        <taxon>Eukaryota</taxon>
        <taxon>Fungi</taxon>
        <taxon>Dikarya</taxon>
        <taxon>Ascomycota</taxon>
        <taxon>Saccharomycotina</taxon>
        <taxon>Pichiomycetes</taxon>
        <taxon>Debaryomycetaceae</taxon>
        <taxon>Candida/Lodderomyces clade</taxon>
        <taxon>Candida</taxon>
    </lineage>
</organism>
<feature type="region of interest" description="Disordered" evidence="4">
    <location>
        <begin position="365"/>
        <end position="402"/>
    </location>
</feature>
<dbReference type="FunFam" id="3.30.70.330:FF:000097">
    <property type="entry name" value="U2 snRNP auxiliary factor large subunit"/>
    <property type="match status" value="1"/>
</dbReference>
<protein>
    <recommendedName>
        <fullName evidence="5">RNA recognition motif domain-containing protein</fullName>
    </recommendedName>
</protein>
<evidence type="ECO:0000313" key="6">
    <source>
        <dbReference type="EMBL" id="KAI3404377.2"/>
    </source>
</evidence>
<evidence type="ECO:0000256" key="3">
    <source>
        <dbReference type="ARBA" id="ARBA00023187"/>
    </source>
</evidence>
<feature type="domain" description="RNA recognition motif" evidence="5">
    <location>
        <begin position="523"/>
        <end position="605"/>
    </location>
</feature>